<gene>
    <name evidence="10" type="ORF">SEUCBS140593_002788</name>
</gene>
<evidence type="ECO:0000256" key="5">
    <source>
        <dbReference type="ARBA" id="ARBA00022801"/>
    </source>
</evidence>
<feature type="region of interest" description="Disordered" evidence="9">
    <location>
        <begin position="316"/>
        <end position="338"/>
    </location>
</feature>
<feature type="chain" id="PRO_5044955557" description="Carboxylic ester hydrolase" evidence="8">
    <location>
        <begin position="20"/>
        <end position="596"/>
    </location>
</feature>
<protein>
    <recommendedName>
        <fullName evidence="8">Carboxylic ester hydrolase</fullName>
        <ecNumber evidence="8">3.1.1.-</ecNumber>
    </recommendedName>
</protein>
<evidence type="ECO:0000256" key="9">
    <source>
        <dbReference type="SAM" id="MobiDB-lite"/>
    </source>
</evidence>
<dbReference type="Proteomes" id="UP001642482">
    <property type="component" value="Unassembled WGS sequence"/>
</dbReference>
<keyword evidence="5 8" id="KW-0378">Hydrolase</keyword>
<keyword evidence="2" id="KW-0719">Serine esterase</keyword>
<reference evidence="10 11" key="1">
    <citation type="submission" date="2024-01" db="EMBL/GenBank/DDBJ databases">
        <authorList>
            <person name="Allen C."/>
            <person name="Tagirdzhanova G."/>
        </authorList>
    </citation>
    <scope>NUCLEOTIDE SEQUENCE [LARGE SCALE GENOMIC DNA]</scope>
</reference>
<feature type="signal peptide" evidence="8">
    <location>
        <begin position="1"/>
        <end position="19"/>
    </location>
</feature>
<dbReference type="InterPro" id="IPR029058">
    <property type="entry name" value="AB_hydrolase_fold"/>
</dbReference>
<evidence type="ECO:0000256" key="4">
    <source>
        <dbReference type="ARBA" id="ARBA00022729"/>
    </source>
</evidence>
<evidence type="ECO:0000313" key="10">
    <source>
        <dbReference type="EMBL" id="CAK7216182.1"/>
    </source>
</evidence>
<comment type="caution">
    <text evidence="10">The sequence shown here is derived from an EMBL/GenBank/DDBJ whole genome shotgun (WGS) entry which is preliminary data.</text>
</comment>
<dbReference type="PANTHER" id="PTHR33938:SF16">
    <property type="entry name" value="CARBOXYLIC ESTER HYDROLASE"/>
    <property type="match status" value="1"/>
</dbReference>
<evidence type="ECO:0000256" key="6">
    <source>
        <dbReference type="ARBA" id="ARBA00022837"/>
    </source>
</evidence>
<keyword evidence="11" id="KW-1185">Reference proteome</keyword>
<accession>A0ABP0B9M4</accession>
<feature type="compositionally biased region" description="Polar residues" evidence="9">
    <location>
        <begin position="328"/>
        <end position="338"/>
    </location>
</feature>
<keyword evidence="4 8" id="KW-0732">Signal</keyword>
<evidence type="ECO:0000256" key="7">
    <source>
        <dbReference type="ARBA" id="ARBA00023157"/>
    </source>
</evidence>
<evidence type="ECO:0000256" key="3">
    <source>
        <dbReference type="ARBA" id="ARBA00022723"/>
    </source>
</evidence>
<keyword evidence="6" id="KW-0106">Calcium</keyword>
<dbReference type="SUPFAM" id="SSF53474">
    <property type="entry name" value="alpha/beta-Hydrolases"/>
    <property type="match status" value="1"/>
</dbReference>
<keyword evidence="3" id="KW-0479">Metal-binding</keyword>
<organism evidence="10 11">
    <name type="scientific">Sporothrix eucalyptigena</name>
    <dbReference type="NCBI Taxonomy" id="1812306"/>
    <lineage>
        <taxon>Eukaryota</taxon>
        <taxon>Fungi</taxon>
        <taxon>Dikarya</taxon>
        <taxon>Ascomycota</taxon>
        <taxon>Pezizomycotina</taxon>
        <taxon>Sordariomycetes</taxon>
        <taxon>Sordariomycetidae</taxon>
        <taxon>Ophiostomatales</taxon>
        <taxon>Ophiostomataceae</taxon>
        <taxon>Sporothrix</taxon>
    </lineage>
</organism>
<name>A0ABP0B9M4_9PEZI</name>
<dbReference type="Pfam" id="PF07519">
    <property type="entry name" value="Tannase"/>
    <property type="match status" value="1"/>
</dbReference>
<evidence type="ECO:0000256" key="1">
    <source>
        <dbReference type="ARBA" id="ARBA00006249"/>
    </source>
</evidence>
<keyword evidence="7" id="KW-1015">Disulfide bond</keyword>
<comment type="similarity">
    <text evidence="1 8">Belongs to the tannase family.</text>
</comment>
<dbReference type="EC" id="3.1.1.-" evidence="8"/>
<evidence type="ECO:0000256" key="8">
    <source>
        <dbReference type="RuleBase" id="RU361238"/>
    </source>
</evidence>
<dbReference type="PROSITE" id="PS51257">
    <property type="entry name" value="PROKAR_LIPOPROTEIN"/>
    <property type="match status" value="1"/>
</dbReference>
<proteinExistence type="inferred from homology"/>
<evidence type="ECO:0000256" key="2">
    <source>
        <dbReference type="ARBA" id="ARBA00022487"/>
    </source>
</evidence>
<sequence>MRSANILLAVAASVGAAFASSSCSVSLADVCSVANAQAALPADGTFNGITINANSVTVNAVYNQTVEAGTNFPAGVINYCNVTFSYSHDGADDSVLVQYWMPAPADFTNRFLATGGGAYDINGQGSNQPGGLLYGAAAGMTDGGFGGFDVSFDTIVLLGNGTLNWPAVYMFGYQAIKEMTEIGKAFTANFFSVSSGTKLYSYYQGCSEGGREGWSQIQQAGDLYDGLVIGAPAMRYGQQQANHLFPAVLETNLSYFPPPCELEKIVNLTIAFCDPLDGKTDGVISRSDLCLLHFDLNSTIGEPYYCAAGSSGPGGGVVGPGKRKRQSDGSTTPAQNGTVTAEGAALAKALQNGLHDSLGRKAYIYFQPGASFGDATTTYNSTTDSWINVITTNSGEWITKFLNLEEDGSISLDELTPDVLRDYMVKGMELYWNSLQTTLPDLTPFYDNGGKVIHFHGEQDSSVPTGSSALWYESVRSIMYSGVGYNESVAAMSSWYRFFPVPGAAHCATNSAQPNGPFPQAQFASIIDWVENGIEPVTLNATFLTGEYVGNSTSLCSFPLRPYWSDPNSLVPDCVYDQASIDSWKYDLNAFKMPIY</sequence>
<dbReference type="EMBL" id="CAWUHD010000019">
    <property type="protein sequence ID" value="CAK7216182.1"/>
    <property type="molecule type" value="Genomic_DNA"/>
</dbReference>
<dbReference type="PANTHER" id="PTHR33938">
    <property type="entry name" value="FERULOYL ESTERASE B-RELATED"/>
    <property type="match status" value="1"/>
</dbReference>
<evidence type="ECO:0000313" key="11">
    <source>
        <dbReference type="Proteomes" id="UP001642482"/>
    </source>
</evidence>
<dbReference type="InterPro" id="IPR011118">
    <property type="entry name" value="Tannase/feruloyl_esterase"/>
</dbReference>